<dbReference type="SUPFAM" id="SSF47473">
    <property type="entry name" value="EF-hand"/>
    <property type="match status" value="1"/>
</dbReference>
<evidence type="ECO:0000256" key="1">
    <source>
        <dbReference type="ARBA" id="ARBA00006336"/>
    </source>
</evidence>
<evidence type="ECO:0000313" key="11">
    <source>
        <dbReference type="Proteomes" id="UP001195483"/>
    </source>
</evidence>
<dbReference type="InterPro" id="IPR011992">
    <property type="entry name" value="EF-hand-dom_pair"/>
</dbReference>
<dbReference type="PROSITE" id="PS00018">
    <property type="entry name" value="EF_HAND_1"/>
    <property type="match status" value="2"/>
</dbReference>
<reference evidence="10" key="1">
    <citation type="journal article" date="2021" name="Genome Biol. Evol.">
        <title>A High-Quality Reference Genome for a Parasitic Bivalve with Doubly Uniparental Inheritance (Bivalvia: Unionida).</title>
        <authorList>
            <person name="Smith C.H."/>
        </authorList>
    </citation>
    <scope>NUCLEOTIDE SEQUENCE</scope>
    <source>
        <strain evidence="10">CHS0354</strain>
    </source>
</reference>
<dbReference type="InterPro" id="IPR036380">
    <property type="entry name" value="Isochorismatase-like_sf"/>
</dbReference>
<dbReference type="SMART" id="SM00054">
    <property type="entry name" value="EFh"/>
    <property type="match status" value="2"/>
</dbReference>
<evidence type="ECO:0000313" key="10">
    <source>
        <dbReference type="EMBL" id="KAK3588733.1"/>
    </source>
</evidence>
<dbReference type="InterPro" id="IPR000868">
    <property type="entry name" value="Isochorismatase-like_dom"/>
</dbReference>
<dbReference type="GO" id="GO:0019363">
    <property type="term" value="P:pyridine nucleotide biosynthetic process"/>
    <property type="evidence" value="ECO:0007669"/>
    <property type="project" value="UniProtKB-KW"/>
</dbReference>
<evidence type="ECO:0000256" key="3">
    <source>
        <dbReference type="ARBA" id="ARBA00022723"/>
    </source>
</evidence>
<comment type="pathway">
    <text evidence="6">Cofactor biosynthesis; nicotinate biosynthesis; nicotinate from nicotinamide: step 1/1.</text>
</comment>
<comment type="similarity">
    <text evidence="1">Belongs to the isochorismatase family.</text>
</comment>
<gene>
    <name evidence="10" type="ORF">CHS0354_019198</name>
</gene>
<organism evidence="10 11">
    <name type="scientific">Potamilus streckersoni</name>
    <dbReference type="NCBI Taxonomy" id="2493646"/>
    <lineage>
        <taxon>Eukaryota</taxon>
        <taxon>Metazoa</taxon>
        <taxon>Spiralia</taxon>
        <taxon>Lophotrochozoa</taxon>
        <taxon>Mollusca</taxon>
        <taxon>Bivalvia</taxon>
        <taxon>Autobranchia</taxon>
        <taxon>Heteroconchia</taxon>
        <taxon>Palaeoheterodonta</taxon>
        <taxon>Unionida</taxon>
        <taxon>Unionoidea</taxon>
        <taxon>Unionidae</taxon>
        <taxon>Ambleminae</taxon>
        <taxon>Lampsilini</taxon>
        <taxon>Potamilus</taxon>
    </lineage>
</organism>
<feature type="domain" description="EF-hand" evidence="9">
    <location>
        <begin position="58"/>
        <end position="93"/>
    </location>
</feature>
<dbReference type="Pfam" id="PF00857">
    <property type="entry name" value="Isochorismatase"/>
    <property type="match status" value="1"/>
</dbReference>
<protein>
    <recommendedName>
        <fullName evidence="7">nicotinamidase</fullName>
        <ecNumber evidence="7">3.5.1.19</ecNumber>
    </recommendedName>
    <alternativeName>
        <fullName evidence="8">Nicotinamide deamidase</fullName>
    </alternativeName>
</protein>
<sequence>MDKQEIIKSVVEKIDSHESVYNKCLSLYDRDRDQALNEDEFKSFCEDLFTTDQDWPSISEEDQKKMFTILDKDQDGVIGENDFKNSVCDWLKQILKPVSAVVIVDVQNDFIDGSLALHKCPACQNGSEVVPVINALLDSVPFNVTVYTKDWHPSDHISFIDNVHLRSHLPENPQVYDTVVFDGPPPTEQKLWPCHCVQESWGSQLHPDLKIVTDGYMVQKGTQPDVDSYSAFWDNKKMSRTDLIDILSEHQVTDIYLCGLAYDFCVGYTGLHSLEHGFRTIIVEDATRGIDTTEIRKMKKTLISNGAIVVDSSKVKDMVEGKDRPPQLAVWTAQNIPVTVSHLSITSPQVPSGLSSHLSITSSQVPSGLSSHLSITSQVPSGLSSHLSITSPQVPSGLSSHLSIISPQVPSGLTSHLSITSSQASVLGISKASVMGINKASVMGINKASVMGVNKASVMGINNASVMGINKSGVKGINKDSVMGVNKASGMGINKASVMDINKASVMGINNASVMDINKASVLGINKASVMVVNKASVMAASIRQV</sequence>
<evidence type="ECO:0000256" key="4">
    <source>
        <dbReference type="ARBA" id="ARBA00022801"/>
    </source>
</evidence>
<keyword evidence="4" id="KW-0378">Hydrolase</keyword>
<dbReference type="Gene3D" id="3.40.50.850">
    <property type="entry name" value="Isochorismatase-like"/>
    <property type="match status" value="1"/>
</dbReference>
<dbReference type="GO" id="GO:0005509">
    <property type="term" value="F:calcium ion binding"/>
    <property type="evidence" value="ECO:0007669"/>
    <property type="project" value="InterPro"/>
</dbReference>
<keyword evidence="5" id="KW-0106">Calcium</keyword>
<proteinExistence type="inferred from homology"/>
<evidence type="ECO:0000256" key="2">
    <source>
        <dbReference type="ARBA" id="ARBA00022642"/>
    </source>
</evidence>
<dbReference type="EMBL" id="JAEAOA010001188">
    <property type="protein sequence ID" value="KAK3588733.1"/>
    <property type="molecule type" value="Genomic_DNA"/>
</dbReference>
<dbReference type="AlphaFoldDB" id="A0AAE0VS87"/>
<dbReference type="PANTHER" id="PTHR11080:SF2">
    <property type="entry name" value="LD05707P"/>
    <property type="match status" value="1"/>
</dbReference>
<dbReference type="SUPFAM" id="SSF52499">
    <property type="entry name" value="Isochorismatase-like hydrolases"/>
    <property type="match status" value="1"/>
</dbReference>
<dbReference type="InterPro" id="IPR002048">
    <property type="entry name" value="EF_hand_dom"/>
</dbReference>
<dbReference type="EC" id="3.5.1.19" evidence="7"/>
<accession>A0AAE0VS87</accession>
<evidence type="ECO:0000256" key="5">
    <source>
        <dbReference type="ARBA" id="ARBA00022837"/>
    </source>
</evidence>
<evidence type="ECO:0000256" key="6">
    <source>
        <dbReference type="ARBA" id="ARBA00037900"/>
    </source>
</evidence>
<evidence type="ECO:0000256" key="7">
    <source>
        <dbReference type="ARBA" id="ARBA00039017"/>
    </source>
</evidence>
<comment type="caution">
    <text evidence="10">The sequence shown here is derived from an EMBL/GenBank/DDBJ whole genome shotgun (WGS) entry which is preliminary data.</text>
</comment>
<dbReference type="GO" id="GO:0008936">
    <property type="term" value="F:nicotinamidase activity"/>
    <property type="evidence" value="ECO:0007669"/>
    <property type="project" value="UniProtKB-EC"/>
</dbReference>
<reference evidence="10" key="2">
    <citation type="journal article" date="2021" name="Genome Biol. Evol.">
        <title>Developing a high-quality reference genome for a parasitic bivalve with doubly uniparental inheritance (Bivalvia: Unionida).</title>
        <authorList>
            <person name="Smith C.H."/>
        </authorList>
    </citation>
    <scope>NUCLEOTIDE SEQUENCE</scope>
    <source>
        <strain evidence="10">CHS0354</strain>
        <tissue evidence="10">Mantle</tissue>
    </source>
</reference>
<reference evidence="10" key="3">
    <citation type="submission" date="2023-05" db="EMBL/GenBank/DDBJ databases">
        <authorList>
            <person name="Smith C.H."/>
        </authorList>
    </citation>
    <scope>NUCLEOTIDE SEQUENCE</scope>
    <source>
        <strain evidence="10">CHS0354</strain>
        <tissue evidence="10">Mantle</tissue>
    </source>
</reference>
<dbReference type="PANTHER" id="PTHR11080">
    <property type="entry name" value="PYRAZINAMIDASE/NICOTINAMIDASE"/>
    <property type="match status" value="1"/>
</dbReference>
<dbReference type="CDD" id="cd01011">
    <property type="entry name" value="nicotinamidase"/>
    <property type="match status" value="1"/>
</dbReference>
<feature type="domain" description="EF-hand" evidence="9">
    <location>
        <begin position="16"/>
        <end position="51"/>
    </location>
</feature>
<keyword evidence="3" id="KW-0479">Metal-binding</keyword>
<dbReference type="Proteomes" id="UP001195483">
    <property type="component" value="Unassembled WGS sequence"/>
</dbReference>
<dbReference type="InterPro" id="IPR052347">
    <property type="entry name" value="Isochorismatase_Nicotinamidase"/>
</dbReference>
<dbReference type="PROSITE" id="PS50222">
    <property type="entry name" value="EF_HAND_2"/>
    <property type="match status" value="2"/>
</dbReference>
<keyword evidence="2" id="KW-0662">Pyridine nucleotide biosynthesis</keyword>
<dbReference type="CDD" id="cd00051">
    <property type="entry name" value="EFh"/>
    <property type="match status" value="1"/>
</dbReference>
<dbReference type="Gene3D" id="1.10.238.10">
    <property type="entry name" value="EF-hand"/>
    <property type="match status" value="1"/>
</dbReference>
<dbReference type="InterPro" id="IPR018247">
    <property type="entry name" value="EF_Hand_1_Ca_BS"/>
</dbReference>
<evidence type="ECO:0000256" key="8">
    <source>
        <dbReference type="ARBA" id="ARBA00043224"/>
    </source>
</evidence>
<evidence type="ECO:0000259" key="9">
    <source>
        <dbReference type="PROSITE" id="PS50222"/>
    </source>
</evidence>
<name>A0AAE0VS87_9BIVA</name>
<keyword evidence="11" id="KW-1185">Reference proteome</keyword>